<dbReference type="InterPro" id="IPR007719">
    <property type="entry name" value="PCS_N"/>
</dbReference>
<dbReference type="AlphaFoldDB" id="W7TND7"/>
<feature type="region of interest" description="Disordered" evidence="5">
    <location>
        <begin position="68"/>
        <end position="99"/>
    </location>
</feature>
<dbReference type="PANTHER" id="PTHR33447:SF2">
    <property type="entry name" value="GLUTATHIONE GAMMA-GLUTAMYLCYSTEINYLTRANSFERASE"/>
    <property type="match status" value="1"/>
</dbReference>
<dbReference type="Gene3D" id="3.90.70.30">
    <property type="entry name" value="Phytochelatin synthase, N-terminal domain"/>
    <property type="match status" value="1"/>
</dbReference>
<feature type="region of interest" description="Disordered" evidence="5">
    <location>
        <begin position="506"/>
        <end position="528"/>
    </location>
</feature>
<evidence type="ECO:0000256" key="5">
    <source>
        <dbReference type="SAM" id="MobiDB-lite"/>
    </source>
</evidence>
<evidence type="ECO:0000256" key="1">
    <source>
        <dbReference type="ARBA" id="ARBA00012468"/>
    </source>
</evidence>
<feature type="domain" description="Peptidase C83" evidence="6">
    <location>
        <begin position="95"/>
        <end position="355"/>
    </location>
</feature>
<keyword evidence="8" id="KW-1185">Reference proteome</keyword>
<reference evidence="7 8" key="1">
    <citation type="journal article" date="2014" name="Mol. Plant">
        <title>Chromosome Scale Genome Assembly and Transcriptome Profiling of Nannochloropsis gaditana in Nitrogen Depletion.</title>
        <authorList>
            <person name="Corteggiani Carpinelli E."/>
            <person name="Telatin A."/>
            <person name="Vitulo N."/>
            <person name="Forcato C."/>
            <person name="D'Angelo M."/>
            <person name="Schiavon R."/>
            <person name="Vezzi A."/>
            <person name="Giacometti G.M."/>
            <person name="Morosinotto T."/>
            <person name="Valle G."/>
        </authorList>
    </citation>
    <scope>NUCLEOTIDE SEQUENCE [LARGE SCALE GENOMIC DNA]</scope>
    <source>
        <strain evidence="7 8">B-31</strain>
    </source>
</reference>
<feature type="region of interest" description="Disordered" evidence="5">
    <location>
        <begin position="1"/>
        <end position="38"/>
    </location>
</feature>
<dbReference type="GO" id="GO:0046872">
    <property type="term" value="F:metal ion binding"/>
    <property type="evidence" value="ECO:0007669"/>
    <property type="project" value="UniProtKB-KW"/>
</dbReference>
<keyword evidence="4" id="KW-0479">Metal-binding</keyword>
<feature type="compositionally biased region" description="Basic residues" evidence="5">
    <location>
        <begin position="1"/>
        <end position="19"/>
    </location>
</feature>
<feature type="compositionally biased region" description="Pro residues" evidence="5">
    <location>
        <begin position="565"/>
        <end position="575"/>
    </location>
</feature>
<name>W7TND7_9STRA</name>
<feature type="region of interest" description="Disordered" evidence="5">
    <location>
        <begin position="233"/>
        <end position="252"/>
    </location>
</feature>
<feature type="compositionally biased region" description="Basic and acidic residues" evidence="5">
    <location>
        <begin position="517"/>
        <end position="528"/>
    </location>
</feature>
<evidence type="ECO:0000256" key="3">
    <source>
        <dbReference type="ARBA" id="ARBA00022679"/>
    </source>
</evidence>
<dbReference type="GO" id="GO:0098849">
    <property type="term" value="P:cellular detoxification of cadmium ion"/>
    <property type="evidence" value="ECO:0007669"/>
    <property type="project" value="TreeGrafter"/>
</dbReference>
<keyword evidence="2" id="KW-0104">Cadmium</keyword>
<feature type="region of interest" description="Disordered" evidence="5">
    <location>
        <begin position="559"/>
        <end position="586"/>
    </location>
</feature>
<dbReference type="GO" id="GO:0046938">
    <property type="term" value="P:phytochelatin biosynthetic process"/>
    <property type="evidence" value="ECO:0007669"/>
    <property type="project" value="InterPro"/>
</dbReference>
<dbReference type="InterPro" id="IPR038765">
    <property type="entry name" value="Papain-like_cys_pep_sf"/>
</dbReference>
<dbReference type="SUPFAM" id="SSF54001">
    <property type="entry name" value="Cysteine proteinases"/>
    <property type="match status" value="2"/>
</dbReference>
<organism evidence="7 8">
    <name type="scientific">Nannochloropsis gaditana</name>
    <dbReference type="NCBI Taxonomy" id="72520"/>
    <lineage>
        <taxon>Eukaryota</taxon>
        <taxon>Sar</taxon>
        <taxon>Stramenopiles</taxon>
        <taxon>Ochrophyta</taxon>
        <taxon>Eustigmatophyceae</taxon>
        <taxon>Eustigmatales</taxon>
        <taxon>Monodopsidaceae</taxon>
        <taxon>Nannochloropsis</taxon>
    </lineage>
</organism>
<evidence type="ECO:0000313" key="7">
    <source>
        <dbReference type="EMBL" id="EWM22234.1"/>
    </source>
</evidence>
<dbReference type="Proteomes" id="UP000019335">
    <property type="component" value="Unassembled WGS sequence"/>
</dbReference>
<dbReference type="Pfam" id="PF05023">
    <property type="entry name" value="Phytochelatin"/>
    <property type="match status" value="2"/>
</dbReference>
<dbReference type="PROSITE" id="PS51443">
    <property type="entry name" value="PCS"/>
    <property type="match status" value="1"/>
</dbReference>
<feature type="region of interest" description="Disordered" evidence="5">
    <location>
        <begin position="441"/>
        <end position="482"/>
    </location>
</feature>
<evidence type="ECO:0000313" key="8">
    <source>
        <dbReference type="Proteomes" id="UP000019335"/>
    </source>
</evidence>
<dbReference type="GO" id="GO:0016756">
    <property type="term" value="F:glutathione gamma-glutamylcysteinyltransferase activity"/>
    <property type="evidence" value="ECO:0007669"/>
    <property type="project" value="UniProtKB-EC"/>
</dbReference>
<dbReference type="GO" id="GO:0010273">
    <property type="term" value="P:detoxification of copper ion"/>
    <property type="evidence" value="ECO:0007669"/>
    <property type="project" value="TreeGrafter"/>
</dbReference>
<proteinExistence type="predicted"/>
<evidence type="ECO:0000256" key="2">
    <source>
        <dbReference type="ARBA" id="ARBA00022539"/>
    </source>
</evidence>
<sequence length="618" mass="66807">MSYRSRAPRRTNRHTHKVKRQPEYIHSYDGNTHTRKPSRLTTLHLSREVYLELPMSCSSSDSTCCRPSRSTGSLSKPHADSPLPSAHPHGSSPTRLSRTFHRRPLPADSCVALSGREGRALFNEALGAGDMECFLPLIEHFHTQSDPAFCGLGALTMVLNALQIDPGRTWKGPWRWFDESLLDCCAPLDVVRAEGITLANAHCLAQCNGATSRLQYGDRVPLQAFREDVRRVTSASPAPPSFSPPGTSGATAKRGELVVGGKEVAKGHSEGGGGFGGEFMLCAYSRAALGQTGDGHFSPVGGYHAGRDLVLILDVARFKYPPHWVPLPLLHAALQPPDPSTGTARGYLLLGRHPGSAAWLFTLDPDRFGDWACLRDWLLAQHWEEAQTSMRGGGRVGEGGRAPHFDLTEDSFRRFLETLPERVASLVVPYPYLKCSSRLSAPADSSASLDDTDQSGDAERMGARNSTTSGAEGSGREGGGHNRDAFLEALVDAIEKHPAFSMVPARGAWQQNQGDQCEGKRGGGGERKGGYCSPAVSVDERHASVVLFLALAMWAEEGRGATAATPPPSPSPQEPSPRLRPRPGWRWEDSALAREVRQLKVRLQALARGMGSVQGQGA</sequence>
<dbReference type="InterPro" id="IPR040409">
    <property type="entry name" value="PCS-like"/>
</dbReference>
<comment type="caution">
    <text evidence="7">The sequence shown here is derived from an EMBL/GenBank/DDBJ whole genome shotgun (WGS) entry which is preliminary data.</text>
</comment>
<evidence type="ECO:0000259" key="6">
    <source>
        <dbReference type="PROSITE" id="PS51443"/>
    </source>
</evidence>
<protein>
    <recommendedName>
        <fullName evidence="1">glutathione gamma-glutamylcysteinyltransferase</fullName>
        <ecNumber evidence="1">2.3.2.15</ecNumber>
    </recommendedName>
</protein>
<accession>W7TND7</accession>
<dbReference type="EMBL" id="AZIL01002244">
    <property type="protein sequence ID" value="EWM22234.1"/>
    <property type="molecule type" value="Genomic_DNA"/>
</dbReference>
<keyword evidence="3" id="KW-0808">Transferase</keyword>
<dbReference type="InterPro" id="IPR038156">
    <property type="entry name" value="PCS_N_sf"/>
</dbReference>
<dbReference type="EC" id="2.3.2.15" evidence="1"/>
<evidence type="ECO:0000256" key="4">
    <source>
        <dbReference type="ARBA" id="ARBA00022723"/>
    </source>
</evidence>
<dbReference type="OrthoDB" id="448954at2759"/>
<gene>
    <name evidence="7" type="ORF">Naga_100254g3</name>
</gene>
<dbReference type="PANTHER" id="PTHR33447">
    <property type="entry name" value="GLUTATHIONE GAMMA-GLUTAMYLCYSTEINYLTRANSFERASE"/>
    <property type="match status" value="1"/>
</dbReference>